<keyword evidence="1" id="KW-0812">Transmembrane</keyword>
<comment type="caution">
    <text evidence="2">The sequence shown here is derived from an EMBL/GenBank/DDBJ whole genome shotgun (WGS) entry which is preliminary data.</text>
</comment>
<gene>
    <name evidence="2" type="ORF">D7Z96_04785</name>
</gene>
<evidence type="ECO:0000256" key="1">
    <source>
        <dbReference type="SAM" id="Phobius"/>
    </source>
</evidence>
<dbReference type="Proteomes" id="UP000273159">
    <property type="component" value="Unassembled WGS sequence"/>
</dbReference>
<reference evidence="3" key="2">
    <citation type="submission" date="2018-10" db="EMBL/GenBank/DDBJ databases">
        <authorList>
            <person name="Wang Y."/>
            <person name="Wang J."/>
            <person name="Yang X."/>
            <person name="Wang Z."/>
            <person name="Huang Y."/>
        </authorList>
    </citation>
    <scope>NUCLEOTIDE SEQUENCE [LARGE SCALE GENOMIC DNA]</scope>
    <source>
        <strain evidence="3">J015</strain>
    </source>
</reference>
<dbReference type="AlphaFoldDB" id="A0A3B0G2P1"/>
<keyword evidence="1" id="KW-0472">Membrane</keyword>
<organism evidence="2 3">
    <name type="scientific">Pseudarthrobacter phenanthrenivorans</name>
    <name type="common">Arthrobacter phenanthrenivorans</name>
    <dbReference type="NCBI Taxonomy" id="361575"/>
    <lineage>
        <taxon>Bacteria</taxon>
        <taxon>Bacillati</taxon>
        <taxon>Actinomycetota</taxon>
        <taxon>Actinomycetes</taxon>
        <taxon>Micrococcales</taxon>
        <taxon>Micrococcaceae</taxon>
        <taxon>Pseudarthrobacter</taxon>
    </lineage>
</organism>
<proteinExistence type="predicted"/>
<dbReference type="RefSeq" id="WP_120691732.1">
    <property type="nucleotide sequence ID" value="NZ_RBNH01000003.1"/>
</dbReference>
<evidence type="ECO:0008006" key="4">
    <source>
        <dbReference type="Google" id="ProtNLM"/>
    </source>
</evidence>
<evidence type="ECO:0000313" key="3">
    <source>
        <dbReference type="Proteomes" id="UP000273159"/>
    </source>
</evidence>
<accession>A0A3B0G2P1</accession>
<sequence>MADTFASLVETFKNIGVSRAYGSPVQLGGEELIPVALVSFGLGGGSEAGQDGASGGGGGGMVVPLGVYRNVGGQVAFRPNTVVTLVCLVPLISAVGAAVRKAIRAAK</sequence>
<protein>
    <recommendedName>
        <fullName evidence="4">Sporulation protein</fullName>
    </recommendedName>
</protein>
<reference evidence="2 3" key="1">
    <citation type="submission" date="2018-10" db="EMBL/GenBank/DDBJ databases">
        <title>Genome-guide identification and characterization of bacteria that degrade polycyclic aromatic hydrocarbons and resist hexavalent chromium simultaneously.</title>
        <authorList>
            <person name="Feng H."/>
        </authorList>
    </citation>
    <scope>NUCLEOTIDE SEQUENCE [LARGE SCALE GENOMIC DNA]</scope>
    <source>
        <strain evidence="2 3">J015</strain>
    </source>
</reference>
<name>A0A3B0G2P1_PSEPS</name>
<feature type="transmembrane region" description="Helical" evidence="1">
    <location>
        <begin position="81"/>
        <end position="99"/>
    </location>
</feature>
<evidence type="ECO:0000313" key="2">
    <source>
        <dbReference type="EMBL" id="RKO26069.1"/>
    </source>
</evidence>
<keyword evidence="1" id="KW-1133">Transmembrane helix</keyword>
<dbReference type="EMBL" id="RBNH01000003">
    <property type="protein sequence ID" value="RKO26069.1"/>
    <property type="molecule type" value="Genomic_DNA"/>
</dbReference>